<evidence type="ECO:0000256" key="1">
    <source>
        <dbReference type="SAM" id="SignalP"/>
    </source>
</evidence>
<keyword evidence="3" id="KW-1185">Reference proteome</keyword>
<evidence type="ECO:0000313" key="2">
    <source>
        <dbReference type="EMBL" id="QSQ25060.1"/>
    </source>
</evidence>
<reference evidence="2 3" key="1">
    <citation type="submission" date="2021-02" db="EMBL/GenBank/DDBJ databases">
        <title>De Novo genome assembly of isolated myxobacteria.</title>
        <authorList>
            <person name="Stevens D.C."/>
        </authorList>
    </citation>
    <scope>NUCLEOTIDE SEQUENCE [LARGE SCALE GENOMIC DNA]</scope>
    <source>
        <strain evidence="3">SCPEA02</strain>
    </source>
</reference>
<protein>
    <recommendedName>
        <fullName evidence="4">Lipoprotein</fullName>
    </recommendedName>
</protein>
<name>A0ABX7P3K6_9BACT</name>
<evidence type="ECO:0000313" key="3">
    <source>
        <dbReference type="Proteomes" id="UP000662747"/>
    </source>
</evidence>
<feature type="signal peptide" evidence="1">
    <location>
        <begin position="1"/>
        <end position="24"/>
    </location>
</feature>
<feature type="chain" id="PRO_5047467088" description="Lipoprotein" evidence="1">
    <location>
        <begin position="25"/>
        <end position="536"/>
    </location>
</feature>
<organism evidence="2 3">
    <name type="scientific">Pyxidicoccus parkwayensis</name>
    <dbReference type="NCBI Taxonomy" id="2813578"/>
    <lineage>
        <taxon>Bacteria</taxon>
        <taxon>Pseudomonadati</taxon>
        <taxon>Myxococcota</taxon>
        <taxon>Myxococcia</taxon>
        <taxon>Myxococcales</taxon>
        <taxon>Cystobacterineae</taxon>
        <taxon>Myxococcaceae</taxon>
        <taxon>Pyxidicoccus</taxon>
    </lineage>
</organism>
<dbReference type="Proteomes" id="UP000662747">
    <property type="component" value="Chromosome"/>
</dbReference>
<dbReference type="EMBL" id="CP071090">
    <property type="protein sequence ID" value="QSQ25060.1"/>
    <property type="molecule type" value="Genomic_DNA"/>
</dbReference>
<keyword evidence="1" id="KW-0732">Signal</keyword>
<gene>
    <name evidence="2" type="ORF">JY651_09060</name>
</gene>
<sequence>MPHLPLTRHAWRAALAVAASLAAACGDPKPPPTPDPPQVQLTVPKSVVAGTSFKAIVNVSGCDSVTSLNLYNGDNLLKSFPYTTGDVTLELLPADFPYPTAGMAAYVSLRAEAVCKDGRKNKSQPQPGTFLPVSRVVAAPANGEQVVTDAFVVDGSSTFASFIGCGVEGTGISVLYKVDANGKETGHKNMPIACTADTVITETNGASSKRWLWTPGVGAFAFDSGLNITGTTPADVKPVMLSVLPDSGDAIVVNTINEVRRVSHMPSATQPTTATVKWFFKGLDELIAPPLALSGDVVKIASMQVAPNTSELLTNVLVRELNANDTPDTGGEIFATRKYALITQSVSDPIPVGAFNSDGTMLYLGRPLANNQSQVLACVANPAGSSQTCEGANNPWTSTALPASLANLYFHPASSRVLAIGNQRVWFLDANNGGLRSKDSRSIDANGALVVQQVLKGSGSVLFFLNAPQRTGSLGTLPAEIVAVDQSSAGEARELFRYQVVSSLGAGVDGEGRVWMRDGSDLVQLLSTSEYRRLRP</sequence>
<evidence type="ECO:0008006" key="4">
    <source>
        <dbReference type="Google" id="ProtNLM"/>
    </source>
</evidence>
<dbReference type="RefSeq" id="WP_206726619.1">
    <property type="nucleotide sequence ID" value="NZ_CP071090.1"/>
</dbReference>
<accession>A0ABX7P3K6</accession>
<proteinExistence type="predicted"/>